<dbReference type="eggNOG" id="COG3387">
    <property type="taxonomic scope" value="Bacteria"/>
</dbReference>
<dbReference type="OrthoDB" id="9763537at2"/>
<dbReference type="STRING" id="485915.Dret_2127"/>
<dbReference type="Proteomes" id="UP000001052">
    <property type="component" value="Chromosome"/>
</dbReference>
<dbReference type="EMBL" id="CP001734">
    <property type="protein sequence ID" value="ACV69411.1"/>
    <property type="molecule type" value="Genomic_DNA"/>
</dbReference>
<sequence length="752" mass="84539">MIKRWIPWNFIIKRAAKAYGIMDPLTFLARLRRFAQPSEVQEPIELLRAGIIFHARGLINTKAIQHNLDWVWPYWVQKQFNPRDVSFVPRAFSFSHINLTHRNWTGVGRPDVALYPIVDPRGLVTVLHEGWSLDFWILRPDGSLVTPSVHSETEQSWDLDDHLAVTTTSRDSGDVLTSRVFMEREPGSGPVTKVRVHASGPPGGWLVLALRPYNPEGVQFIERVRYKNEERLLRVNGRTDLYLHPRPGKTVFADYHEGDVCHALQRKAHMEQINCSVGMATGAALFPLEQGTAELKIDIPMARELRRGHHKPLPREDWKDALAPAASLEVPDPQIDFLYRAALRSLVLLSAEEIVPGPFTYKRFWFRDACLMLHALLCAGLTDRSERILSTFPGRQKISGYFQSQEGEWDSNGQVLWLAQRFRELTGRELGEQWTDAVRKATDWIERKRLTKTENAPHEGLLPAGFSAEHFGPNDYYYWDDFWAQAGLQAGTKILGDHGQDKAAATCAQRAESLGQAIRNSLDSIARERKQGAVPASPYRRLDSGAIGSLVADYPLGLTGPNDPEIEATAEYLFQNCLLNGGFFQDMIHSGINAYLTLCLAQTLLRRGDGRFQELVRAVADLATSTGQWPEAIHPLTLGGCMGDGHHGWAAAEWVMMIRNMFVREEENTLILGSGIFPEWFEARAPIGFGPTPTPYGPVQVRFEPSDAGWQAQVQADWHGEKRPAVEIRAPGFQPCILTDLSQPVTLIAETT</sequence>
<dbReference type="InterPro" id="IPR008928">
    <property type="entry name" value="6-hairpin_glycosidase_sf"/>
</dbReference>
<reference evidence="2" key="1">
    <citation type="submission" date="2009-09" db="EMBL/GenBank/DDBJ databases">
        <title>The complete chromosome of Desulfohalobium retbaense DSM 5692.</title>
        <authorList>
            <consortium name="US DOE Joint Genome Institute (JGI-PGF)"/>
            <person name="Lucas S."/>
            <person name="Copeland A."/>
            <person name="Lapidus A."/>
            <person name="Glavina del Rio T."/>
            <person name="Dalin E."/>
            <person name="Tice H."/>
            <person name="Bruce D."/>
            <person name="Goodwin L."/>
            <person name="Pitluck S."/>
            <person name="Kyrpides N."/>
            <person name="Mavromatis K."/>
            <person name="Ivanova N."/>
            <person name="Mikhailova N."/>
            <person name="Munk A.C."/>
            <person name="Brettin T."/>
            <person name="Detter J.C."/>
            <person name="Han C."/>
            <person name="Tapia R."/>
            <person name="Larimer F."/>
            <person name="Land M."/>
            <person name="Hauser L."/>
            <person name="Markowitz V."/>
            <person name="Cheng J.-F."/>
            <person name="Hugenholtz P."/>
            <person name="Woyke T."/>
            <person name="Wu D."/>
            <person name="Spring S."/>
            <person name="Klenk H.-P."/>
            <person name="Eisen J.A."/>
        </authorList>
    </citation>
    <scope>NUCLEOTIDE SEQUENCE [LARGE SCALE GENOMIC DNA]</scope>
    <source>
        <strain evidence="2">DSM 5692</strain>
    </source>
</reference>
<dbReference type="GO" id="GO:0005975">
    <property type="term" value="P:carbohydrate metabolic process"/>
    <property type="evidence" value="ECO:0007669"/>
    <property type="project" value="InterPro"/>
</dbReference>
<dbReference type="RefSeq" id="WP_015752552.1">
    <property type="nucleotide sequence ID" value="NC_013223.1"/>
</dbReference>
<gene>
    <name evidence="1" type="ordered locus">Dret_2127</name>
</gene>
<organism evidence="1 2">
    <name type="scientific">Desulfohalobium retbaense (strain ATCC 49708 / DSM 5692 / JCM 16813 / HR100)</name>
    <dbReference type="NCBI Taxonomy" id="485915"/>
    <lineage>
        <taxon>Bacteria</taxon>
        <taxon>Pseudomonadati</taxon>
        <taxon>Thermodesulfobacteriota</taxon>
        <taxon>Desulfovibrionia</taxon>
        <taxon>Desulfovibrionales</taxon>
        <taxon>Desulfohalobiaceae</taxon>
        <taxon>Desulfohalobium</taxon>
    </lineage>
</organism>
<dbReference type="KEGG" id="drt:Dret_2127"/>
<dbReference type="Gene3D" id="1.50.10.10">
    <property type="match status" value="1"/>
</dbReference>
<evidence type="ECO:0000313" key="2">
    <source>
        <dbReference type="Proteomes" id="UP000001052"/>
    </source>
</evidence>
<proteinExistence type="predicted"/>
<name>C8X4D7_DESRD</name>
<accession>C8X4D7</accession>
<dbReference type="AlphaFoldDB" id="C8X4D7"/>
<reference evidence="1 2" key="2">
    <citation type="journal article" date="2010" name="Stand. Genomic Sci.">
        <title>Complete genome sequence of Desulfohalobium retbaense type strain (HR(100)).</title>
        <authorList>
            <person name="Spring S."/>
            <person name="Nolan M."/>
            <person name="Lapidus A."/>
            <person name="Glavina Del Rio T."/>
            <person name="Copeland A."/>
            <person name="Tice H."/>
            <person name="Cheng J.F."/>
            <person name="Lucas S."/>
            <person name="Land M."/>
            <person name="Chen F."/>
            <person name="Bruce D."/>
            <person name="Goodwin L."/>
            <person name="Pitluck S."/>
            <person name="Ivanova N."/>
            <person name="Mavromatis K."/>
            <person name="Mikhailova N."/>
            <person name="Pati A."/>
            <person name="Chen A."/>
            <person name="Palaniappan K."/>
            <person name="Hauser L."/>
            <person name="Chang Y.J."/>
            <person name="Jeffries C.D."/>
            <person name="Munk C."/>
            <person name="Kiss H."/>
            <person name="Chain P."/>
            <person name="Han C."/>
            <person name="Brettin T."/>
            <person name="Detter J.C."/>
            <person name="Schuler E."/>
            <person name="Goker M."/>
            <person name="Rohde M."/>
            <person name="Bristow J."/>
            <person name="Eisen J.A."/>
            <person name="Markowitz V."/>
            <person name="Hugenholtz P."/>
            <person name="Kyrpides N.C."/>
            <person name="Klenk H.P."/>
        </authorList>
    </citation>
    <scope>NUCLEOTIDE SEQUENCE [LARGE SCALE GENOMIC DNA]</scope>
    <source>
        <strain evidence="1 2">DSM 5692</strain>
    </source>
</reference>
<protein>
    <submittedName>
        <fullName evidence="1">Uncharacterized protein</fullName>
    </submittedName>
</protein>
<evidence type="ECO:0000313" key="1">
    <source>
        <dbReference type="EMBL" id="ACV69411.1"/>
    </source>
</evidence>
<dbReference type="InterPro" id="IPR012341">
    <property type="entry name" value="6hp_glycosidase-like_sf"/>
</dbReference>
<dbReference type="HOGENOM" id="CLU_372059_0_0_7"/>
<keyword evidence="2" id="KW-1185">Reference proteome</keyword>
<dbReference type="SUPFAM" id="SSF48208">
    <property type="entry name" value="Six-hairpin glycosidases"/>
    <property type="match status" value="1"/>
</dbReference>